<feature type="transmembrane region" description="Helical" evidence="2">
    <location>
        <begin position="42"/>
        <end position="62"/>
    </location>
</feature>
<dbReference type="EMBL" id="CP023408">
    <property type="protein sequence ID" value="AYL40026.1"/>
    <property type="molecule type" value="Genomic_DNA"/>
</dbReference>
<keyword evidence="2" id="KW-1133">Transmembrane helix</keyword>
<feature type="compositionally biased region" description="Low complexity" evidence="1">
    <location>
        <begin position="130"/>
        <end position="142"/>
    </location>
</feature>
<evidence type="ECO:0000256" key="1">
    <source>
        <dbReference type="SAM" id="MobiDB-lite"/>
    </source>
</evidence>
<sequence length="177" mass="18275">MNDFERELTRLMHDARQPAPFRPEHRRRLYEGIRVRRRTRTLWRAGGSALAVAGLSVALAVLPGTDSRSAPPADQRPRPATSPTPPASPAPTHSGQTPLPSTSAPPTSTPETTVAGGTAPGHDTATSSLPPAGTPTSTRRPTTAPPPDSSPTPTPPPSTPPARGPSAPTGEDTADSG</sequence>
<dbReference type="KEGG" id="sfug:CNQ36_31775"/>
<keyword evidence="2" id="KW-0812">Transmembrane</keyword>
<proteinExistence type="predicted"/>
<name>A0A494V4Y5_9ACTN</name>
<accession>A0A494V4Y5</accession>
<dbReference type="RefSeq" id="WP_121549078.1">
    <property type="nucleotide sequence ID" value="NZ_CP023408.1"/>
</dbReference>
<feature type="compositionally biased region" description="Pro residues" evidence="1">
    <location>
        <begin position="143"/>
        <end position="163"/>
    </location>
</feature>
<evidence type="ECO:0000313" key="4">
    <source>
        <dbReference type="Proteomes" id="UP000282170"/>
    </source>
</evidence>
<keyword evidence="3" id="KW-0614">Plasmid</keyword>
<geneLocation type="plasmid" evidence="3 4">
    <name>p1</name>
</geneLocation>
<dbReference type="AlphaFoldDB" id="A0A494V4Y5"/>
<gene>
    <name evidence="3" type="ORF">CNQ36_31775</name>
</gene>
<organism evidence="3 4">
    <name type="scientific">Streptomyces fungicidicus</name>
    <dbReference type="NCBI Taxonomy" id="68203"/>
    <lineage>
        <taxon>Bacteria</taxon>
        <taxon>Bacillati</taxon>
        <taxon>Actinomycetota</taxon>
        <taxon>Actinomycetes</taxon>
        <taxon>Kitasatosporales</taxon>
        <taxon>Streptomycetaceae</taxon>
        <taxon>Streptomyces</taxon>
    </lineage>
</organism>
<keyword evidence="2" id="KW-0472">Membrane</keyword>
<evidence type="ECO:0000313" key="3">
    <source>
        <dbReference type="EMBL" id="AYL40026.1"/>
    </source>
</evidence>
<protein>
    <submittedName>
        <fullName evidence="3">Cellulase</fullName>
    </submittedName>
</protein>
<feature type="region of interest" description="Disordered" evidence="1">
    <location>
        <begin position="64"/>
        <end position="177"/>
    </location>
</feature>
<feature type="compositionally biased region" description="Low complexity" evidence="1">
    <location>
        <begin position="97"/>
        <end position="113"/>
    </location>
</feature>
<feature type="region of interest" description="Disordered" evidence="1">
    <location>
        <begin position="1"/>
        <end position="25"/>
    </location>
</feature>
<feature type="compositionally biased region" description="Basic and acidic residues" evidence="1">
    <location>
        <begin position="1"/>
        <end position="16"/>
    </location>
</feature>
<reference evidence="3 4" key="1">
    <citation type="submission" date="2017-09" db="EMBL/GenBank/DDBJ databases">
        <authorList>
            <person name="Zhang H."/>
            <person name="Hu S."/>
            <person name="Xu J."/>
            <person name="He Z."/>
        </authorList>
    </citation>
    <scope>NUCLEOTIDE SEQUENCE [LARGE SCALE GENOMIC DNA]</scope>
    <source>
        <strain evidence="3 4">TXX3120</strain>
        <plasmid evidence="3 4">p1</plasmid>
    </source>
</reference>
<evidence type="ECO:0000256" key="2">
    <source>
        <dbReference type="SAM" id="Phobius"/>
    </source>
</evidence>
<dbReference type="Proteomes" id="UP000282170">
    <property type="component" value="Plasmid p1"/>
</dbReference>
<feature type="compositionally biased region" description="Pro residues" evidence="1">
    <location>
        <begin position="80"/>
        <end position="89"/>
    </location>
</feature>
<keyword evidence="4" id="KW-1185">Reference proteome</keyword>